<keyword evidence="2 4" id="KW-0547">Nucleotide-binding</keyword>
<proteinExistence type="inferred from homology"/>
<dbReference type="EC" id="2.5.1.17" evidence="4"/>
<keyword evidence="3 4" id="KW-0067">ATP-binding</keyword>
<keyword evidence="1 4" id="KW-0808">Transferase</keyword>
<evidence type="ECO:0000256" key="1">
    <source>
        <dbReference type="ARBA" id="ARBA00022679"/>
    </source>
</evidence>
<dbReference type="InterPro" id="IPR036451">
    <property type="entry name" value="CblAdoTrfase-like_sf"/>
</dbReference>
<evidence type="ECO:0000256" key="3">
    <source>
        <dbReference type="ARBA" id="ARBA00022840"/>
    </source>
</evidence>
<comment type="similarity">
    <text evidence="4">Belongs to the Cob(I)alamin adenosyltransferase family.</text>
</comment>
<dbReference type="SUPFAM" id="SSF89028">
    <property type="entry name" value="Cobalamin adenosyltransferase-like"/>
    <property type="match status" value="1"/>
</dbReference>
<name>A0A1H3NHQ2_9BACT</name>
<organism evidence="6 7">
    <name type="scientific">Rhodonellum ikkaensis</name>
    <dbReference type="NCBI Taxonomy" id="336829"/>
    <lineage>
        <taxon>Bacteria</taxon>
        <taxon>Pseudomonadati</taxon>
        <taxon>Bacteroidota</taxon>
        <taxon>Cytophagia</taxon>
        <taxon>Cytophagales</taxon>
        <taxon>Cytophagaceae</taxon>
        <taxon>Rhodonellum</taxon>
    </lineage>
</organism>
<comment type="catalytic activity">
    <reaction evidence="4">
        <text>2 cob(II)yrinate a,c diamide + reduced [electron-transfer flavoprotein] + 2 ATP = 2 adenosylcob(III)yrinate a,c-diamide + 2 triphosphate + oxidized [electron-transfer flavoprotein] + 3 H(+)</text>
        <dbReference type="Rhea" id="RHEA:11528"/>
        <dbReference type="Rhea" id="RHEA-COMP:10685"/>
        <dbReference type="Rhea" id="RHEA-COMP:10686"/>
        <dbReference type="ChEBI" id="CHEBI:15378"/>
        <dbReference type="ChEBI" id="CHEBI:18036"/>
        <dbReference type="ChEBI" id="CHEBI:30616"/>
        <dbReference type="ChEBI" id="CHEBI:57692"/>
        <dbReference type="ChEBI" id="CHEBI:58307"/>
        <dbReference type="ChEBI" id="CHEBI:58503"/>
        <dbReference type="ChEBI" id="CHEBI:58537"/>
        <dbReference type="EC" id="2.5.1.17"/>
    </reaction>
</comment>
<dbReference type="PANTHER" id="PTHR12213:SF0">
    <property type="entry name" value="CORRINOID ADENOSYLTRANSFERASE MMAB"/>
    <property type="match status" value="1"/>
</dbReference>
<evidence type="ECO:0000313" key="6">
    <source>
        <dbReference type="EMBL" id="SDY88421.1"/>
    </source>
</evidence>
<gene>
    <name evidence="6" type="ORF">SAMN05444412_103264</name>
</gene>
<dbReference type="EMBL" id="FNQC01000003">
    <property type="protein sequence ID" value="SDY88421.1"/>
    <property type="molecule type" value="Genomic_DNA"/>
</dbReference>
<keyword evidence="4" id="KW-0169">Cobalamin biosynthesis</keyword>
<reference evidence="6 7" key="1">
    <citation type="submission" date="2016-10" db="EMBL/GenBank/DDBJ databases">
        <authorList>
            <person name="Varghese N."/>
            <person name="Submissions S."/>
        </authorList>
    </citation>
    <scope>NUCLEOTIDE SEQUENCE [LARGE SCALE GENOMIC DNA]</scope>
    <source>
        <strain evidence="6 7">DSM 17997</strain>
    </source>
</reference>
<comment type="pathway">
    <text evidence="4">Cofactor biosynthesis; adenosylcobalamin biosynthesis; adenosylcobalamin from cob(II)yrinate a,c-diamide: step 2/7.</text>
</comment>
<protein>
    <recommendedName>
        <fullName evidence="4">Corrinoid adenosyltransferase</fullName>
        <ecNumber evidence="4">2.5.1.17</ecNumber>
    </recommendedName>
    <alternativeName>
        <fullName evidence="4">Cob(II)alamin adenosyltransferase</fullName>
    </alternativeName>
    <alternativeName>
        <fullName evidence="4">Cob(II)yrinic acid a,c-diamide adenosyltransferase</fullName>
    </alternativeName>
    <alternativeName>
        <fullName evidence="4">Cobinamide/cobalamin adenosyltransferase</fullName>
    </alternativeName>
</protein>
<accession>A0A1H3NHQ2</accession>
<dbReference type="NCBIfam" id="TIGR00636">
    <property type="entry name" value="PduO_Nterm"/>
    <property type="match status" value="1"/>
</dbReference>
<comment type="catalytic activity">
    <reaction evidence="4">
        <text>2 cob(II)alamin + reduced [electron-transfer flavoprotein] + 2 ATP = 2 adenosylcob(III)alamin + 2 triphosphate + oxidized [electron-transfer flavoprotein] + 3 H(+)</text>
        <dbReference type="Rhea" id="RHEA:28671"/>
        <dbReference type="Rhea" id="RHEA-COMP:10685"/>
        <dbReference type="Rhea" id="RHEA-COMP:10686"/>
        <dbReference type="ChEBI" id="CHEBI:15378"/>
        <dbReference type="ChEBI" id="CHEBI:16304"/>
        <dbReference type="ChEBI" id="CHEBI:18036"/>
        <dbReference type="ChEBI" id="CHEBI:18408"/>
        <dbReference type="ChEBI" id="CHEBI:30616"/>
        <dbReference type="ChEBI" id="CHEBI:57692"/>
        <dbReference type="ChEBI" id="CHEBI:58307"/>
        <dbReference type="EC" id="2.5.1.17"/>
    </reaction>
</comment>
<dbReference type="InterPro" id="IPR016030">
    <property type="entry name" value="CblAdoTrfase-like"/>
</dbReference>
<evidence type="ECO:0000259" key="5">
    <source>
        <dbReference type="Pfam" id="PF01923"/>
    </source>
</evidence>
<keyword evidence="7" id="KW-1185">Reference proteome</keyword>
<evidence type="ECO:0000256" key="2">
    <source>
        <dbReference type="ARBA" id="ARBA00022741"/>
    </source>
</evidence>
<dbReference type="InterPro" id="IPR029499">
    <property type="entry name" value="PduO-typ"/>
</dbReference>
<dbReference type="Proteomes" id="UP000199663">
    <property type="component" value="Unassembled WGS sequence"/>
</dbReference>
<dbReference type="RefSeq" id="WP_019597212.1">
    <property type="nucleotide sequence ID" value="NZ_FNQC01000003.1"/>
</dbReference>
<evidence type="ECO:0000313" key="7">
    <source>
        <dbReference type="Proteomes" id="UP000199663"/>
    </source>
</evidence>
<comment type="caution">
    <text evidence="6">The sequence shown here is derived from an EMBL/GenBank/DDBJ whole genome shotgun (WGS) entry which is preliminary data.</text>
</comment>
<dbReference type="Gene3D" id="1.20.1200.10">
    <property type="entry name" value="Cobalamin adenosyltransferase-like"/>
    <property type="match status" value="1"/>
</dbReference>
<sequence length="182" mass="20617">MKIYTKTGDSGSTSLFGGKRVSKAHLRIEAYGTVDEFNAFIGLLRDQEINQNRSGFLKEVQDRLFTIGATLASEPGKENLKKPDLHLSDLEALEKEIDLMEANLPTLRNFILPGGHQSVSFCHLARTVCRRTERCVIALMEMEPVDEIIIKYLNRLSDYLFVLGRLMAQELGTEEVTWKPRS</sequence>
<evidence type="ECO:0000256" key="4">
    <source>
        <dbReference type="RuleBase" id="RU366026"/>
    </source>
</evidence>
<dbReference type="Pfam" id="PF01923">
    <property type="entry name" value="Cob_adeno_trans"/>
    <property type="match status" value="1"/>
</dbReference>
<feature type="domain" description="Cobalamin adenosyltransferase-like" evidence="5">
    <location>
        <begin position="3"/>
        <end position="166"/>
    </location>
</feature>
<dbReference type="PANTHER" id="PTHR12213">
    <property type="entry name" value="CORRINOID ADENOSYLTRANSFERASE"/>
    <property type="match status" value="1"/>
</dbReference>